<protein>
    <submittedName>
        <fullName evidence="1">Uncharacterized protein</fullName>
    </submittedName>
</protein>
<keyword evidence="2" id="KW-1185">Reference proteome</keyword>
<sequence>MAVKDRRSRTKPHKQPGTIEEWIASAHLSFSQQDLVAVLNDMTRSTTAATLSGRDRDFWDTNSGIFATDAAIATASAANAAARIIFDSSAITASEVAERMHLSTSTIRHYKAARKLYSYFLNGKLAFPDWQFNDAGDKSIPSLEDILDTLPDDLHPQTVAGFFLTPQPDLVLNGEPVSAKAWLEAGGSKEIVVGLAEGLAAGY</sequence>
<name>A0A3N0BR19_9MICC</name>
<organism evidence="1 2">
    <name type="scientific">Arthrobacter oryzae</name>
    <dbReference type="NCBI Taxonomy" id="409290"/>
    <lineage>
        <taxon>Bacteria</taxon>
        <taxon>Bacillati</taxon>
        <taxon>Actinomycetota</taxon>
        <taxon>Actinomycetes</taxon>
        <taxon>Micrococcales</taxon>
        <taxon>Micrococcaceae</taxon>
        <taxon>Arthrobacter</taxon>
    </lineage>
</organism>
<dbReference type="OrthoDB" id="3259391at2"/>
<dbReference type="RefSeq" id="WP_123256471.1">
    <property type="nucleotide sequence ID" value="NZ_RBED01000128.1"/>
</dbReference>
<gene>
    <name evidence="1" type="ORF">D7003_16260</name>
</gene>
<evidence type="ECO:0000313" key="1">
    <source>
        <dbReference type="EMBL" id="RNL51411.1"/>
    </source>
</evidence>
<reference evidence="1 2" key="1">
    <citation type="submission" date="2018-10" db="EMBL/GenBank/DDBJ databases">
        <title>Genome sequencing of Arthrobacter oryzae TNB02.</title>
        <authorList>
            <person name="Cho Y.-J."/>
            <person name="Cho A."/>
            <person name="Kim O.-S."/>
        </authorList>
    </citation>
    <scope>NUCLEOTIDE SEQUENCE [LARGE SCALE GENOMIC DNA]</scope>
    <source>
        <strain evidence="1 2">TNB02</strain>
    </source>
</reference>
<accession>A0A3N0BR19</accession>
<dbReference type="AlphaFoldDB" id="A0A3N0BR19"/>
<proteinExistence type="predicted"/>
<dbReference type="Proteomes" id="UP000273807">
    <property type="component" value="Unassembled WGS sequence"/>
</dbReference>
<comment type="caution">
    <text evidence="1">The sequence shown here is derived from an EMBL/GenBank/DDBJ whole genome shotgun (WGS) entry which is preliminary data.</text>
</comment>
<evidence type="ECO:0000313" key="2">
    <source>
        <dbReference type="Proteomes" id="UP000273807"/>
    </source>
</evidence>
<dbReference type="EMBL" id="RBED01000128">
    <property type="protein sequence ID" value="RNL51411.1"/>
    <property type="molecule type" value="Genomic_DNA"/>
</dbReference>